<dbReference type="WBParaSite" id="HDID_0000942001-mRNA-1">
    <property type="protein sequence ID" value="HDID_0000942001-mRNA-1"/>
    <property type="gene ID" value="HDID_0000942001"/>
</dbReference>
<protein>
    <recommendedName>
        <fullName evidence="1">Ribosome-recycling factor, mitochondrial</fullName>
    </recommendedName>
    <alternativeName>
        <fullName evidence="2">Ribosome-releasing factor, mitochondrial</fullName>
    </alternativeName>
</protein>
<evidence type="ECO:0000313" key="4">
    <source>
        <dbReference type="EMBL" id="VUZ54564.1"/>
    </source>
</evidence>
<dbReference type="InterPro" id="IPR036191">
    <property type="entry name" value="RRF_sf"/>
</dbReference>
<gene>
    <name evidence="3" type="ORF">HDID_LOCUS9418</name>
    <name evidence="4" type="ORF">WMSIL1_LOCUS12618</name>
</gene>
<evidence type="ECO:0000313" key="7">
    <source>
        <dbReference type="WBParaSite" id="HDID_0000942001-mRNA-1"/>
    </source>
</evidence>
<evidence type="ECO:0000256" key="1">
    <source>
        <dbReference type="ARBA" id="ARBA00020581"/>
    </source>
</evidence>
<reference evidence="4 6" key="3">
    <citation type="submission" date="2019-07" db="EMBL/GenBank/DDBJ databases">
        <authorList>
            <person name="Jastrzebski P J."/>
            <person name="Paukszto L."/>
            <person name="Jastrzebski P J."/>
        </authorList>
    </citation>
    <scope>NUCLEOTIDE SEQUENCE [LARGE SCALE GENOMIC DNA]</scope>
    <source>
        <strain evidence="4 6">WMS-il1</strain>
    </source>
</reference>
<proteinExistence type="predicted"/>
<dbReference type="EMBL" id="CABIJS010000665">
    <property type="protein sequence ID" value="VUZ54564.1"/>
    <property type="molecule type" value="Genomic_DNA"/>
</dbReference>
<dbReference type="AlphaFoldDB" id="A0A0R3SV46"/>
<keyword evidence="6" id="KW-1185">Reference proteome</keyword>
<reference evidence="3 5" key="2">
    <citation type="submission" date="2018-11" db="EMBL/GenBank/DDBJ databases">
        <authorList>
            <consortium name="Pathogen Informatics"/>
        </authorList>
    </citation>
    <scope>NUCLEOTIDE SEQUENCE [LARGE SCALE GENOMIC DNA]</scope>
</reference>
<dbReference type="Proteomes" id="UP000321570">
    <property type="component" value="Unassembled WGS sequence"/>
</dbReference>
<organism evidence="7">
    <name type="scientific">Hymenolepis diminuta</name>
    <name type="common">Rat tapeworm</name>
    <dbReference type="NCBI Taxonomy" id="6216"/>
    <lineage>
        <taxon>Eukaryota</taxon>
        <taxon>Metazoa</taxon>
        <taxon>Spiralia</taxon>
        <taxon>Lophotrochozoa</taxon>
        <taxon>Platyhelminthes</taxon>
        <taxon>Cestoda</taxon>
        <taxon>Eucestoda</taxon>
        <taxon>Cyclophyllidea</taxon>
        <taxon>Hymenolepididae</taxon>
        <taxon>Hymenolepis</taxon>
    </lineage>
</organism>
<dbReference type="SUPFAM" id="SSF55194">
    <property type="entry name" value="Ribosome recycling factor, RRF"/>
    <property type="match status" value="1"/>
</dbReference>
<dbReference type="EMBL" id="UYSG01011286">
    <property type="protein sequence ID" value="VDL61736.1"/>
    <property type="molecule type" value="Genomic_DNA"/>
</dbReference>
<dbReference type="Gene3D" id="1.10.132.20">
    <property type="entry name" value="Ribosome-recycling factor"/>
    <property type="match status" value="1"/>
</dbReference>
<evidence type="ECO:0000313" key="5">
    <source>
        <dbReference type="Proteomes" id="UP000274504"/>
    </source>
</evidence>
<accession>A0A0R3SV46</accession>
<evidence type="ECO:0000313" key="6">
    <source>
        <dbReference type="Proteomes" id="UP000321570"/>
    </source>
</evidence>
<dbReference type="Proteomes" id="UP000274504">
    <property type="component" value="Unassembled WGS sequence"/>
</dbReference>
<sequence length="285" mass="32077">MISAVFNKFWVTSGVRYVSMSRTALADIVSSLSNFTAEPQKLRNVQPLILPVRFKSKNKVRKDTAKLISLTEELKQAIKVEDMSQDYLKLMDRFEDSLYGKLCLKLTPELFYTIPIPSERVQLGDVATIVSQTTSQSTNIQPTSEILIDLSGRPDLVPAAKAAVSQYLSSDSDASISKKGRANSSNSDLIQDVDQTQFTVRLRTVVTGDVRNELTRRGRDMLHQTKKDMDKVYQKYSKLVTSMSALSEDDKRVANEYLKSTVKAQHVKAEQAWKAKEQELLSDQT</sequence>
<evidence type="ECO:0000313" key="3">
    <source>
        <dbReference type="EMBL" id="VDL61736.1"/>
    </source>
</evidence>
<dbReference type="OrthoDB" id="6270239at2759"/>
<name>A0A0R3SV46_HYMDI</name>
<reference evidence="7" key="1">
    <citation type="submission" date="2017-02" db="UniProtKB">
        <authorList>
            <consortium name="WormBaseParasite"/>
        </authorList>
    </citation>
    <scope>IDENTIFICATION</scope>
</reference>
<evidence type="ECO:0000256" key="2">
    <source>
        <dbReference type="ARBA" id="ARBA00033107"/>
    </source>
</evidence>